<accession>A0A1G1WQY8</accession>
<dbReference type="InterPro" id="IPR000962">
    <property type="entry name" value="Znf_DskA_TraR"/>
</dbReference>
<dbReference type="EMBL" id="MHCX01000010">
    <property type="protein sequence ID" value="OGY30001.1"/>
    <property type="molecule type" value="Genomic_DNA"/>
</dbReference>
<keyword evidence="3" id="KW-0862">Zinc</keyword>
<keyword evidence="1" id="KW-0479">Metal-binding</keyword>
<reference evidence="6 7" key="1">
    <citation type="journal article" date="2016" name="Nat. Commun.">
        <title>Thousands of microbial genomes shed light on interconnected biogeochemical processes in an aquifer system.</title>
        <authorList>
            <person name="Anantharaman K."/>
            <person name="Brown C.T."/>
            <person name="Hug L.A."/>
            <person name="Sharon I."/>
            <person name="Castelle C.J."/>
            <person name="Probst A.J."/>
            <person name="Thomas B.C."/>
            <person name="Singh A."/>
            <person name="Wilkins M.J."/>
            <person name="Karaoz U."/>
            <person name="Brodie E.L."/>
            <person name="Williams K.H."/>
            <person name="Hubbard S.S."/>
            <person name="Banfield J.F."/>
        </authorList>
    </citation>
    <scope>NUCLEOTIDE SEQUENCE [LARGE SCALE GENOMIC DNA]</scope>
</reference>
<evidence type="ECO:0000256" key="4">
    <source>
        <dbReference type="PROSITE-ProRule" id="PRU00510"/>
    </source>
</evidence>
<dbReference type="PROSITE" id="PS51128">
    <property type="entry name" value="ZF_DKSA_2"/>
    <property type="match status" value="1"/>
</dbReference>
<proteinExistence type="predicted"/>
<feature type="zinc finger region" description="dksA C4-type" evidence="4">
    <location>
        <begin position="83"/>
        <end position="107"/>
    </location>
</feature>
<comment type="caution">
    <text evidence="6">The sequence shown here is derived from an EMBL/GenBank/DDBJ whole genome shotgun (WGS) entry which is preliminary data.</text>
</comment>
<dbReference type="Proteomes" id="UP000177821">
    <property type="component" value="Unassembled WGS sequence"/>
</dbReference>
<evidence type="ECO:0000313" key="7">
    <source>
        <dbReference type="Proteomes" id="UP000177821"/>
    </source>
</evidence>
<dbReference type="GO" id="GO:0008270">
    <property type="term" value="F:zinc ion binding"/>
    <property type="evidence" value="ECO:0007669"/>
    <property type="project" value="UniProtKB-KW"/>
</dbReference>
<gene>
    <name evidence="6" type="ORF">A3J50_02875</name>
</gene>
<name>A0A1G1WQY8_9BACT</name>
<protein>
    <recommendedName>
        <fullName evidence="5">Zinc finger DksA/TraR C4-type domain-containing protein</fullName>
    </recommendedName>
</protein>
<evidence type="ECO:0000256" key="3">
    <source>
        <dbReference type="ARBA" id="ARBA00022833"/>
    </source>
</evidence>
<evidence type="ECO:0000259" key="5">
    <source>
        <dbReference type="Pfam" id="PF01258"/>
    </source>
</evidence>
<organism evidence="6 7">
    <name type="scientific">Candidatus Woykebacteria bacterium RIFCSPHIGHO2_02_FULL_43_16b</name>
    <dbReference type="NCBI Taxonomy" id="1802601"/>
    <lineage>
        <taxon>Bacteria</taxon>
        <taxon>Candidatus Woykeibacteriota</taxon>
    </lineage>
</organism>
<sequence>MEIEKIKENLIREKENLEKQIKYYQSEDPFLTEDRDMTSTLDDDITENEGHDRITAAKNELVAQLGKLNNALERVYQGTYGICTKCGTQISEERLSVMPTAQLCMDCEKSN</sequence>
<dbReference type="SUPFAM" id="SSF57716">
    <property type="entry name" value="Glucocorticoid receptor-like (DNA-binding domain)"/>
    <property type="match status" value="1"/>
</dbReference>
<evidence type="ECO:0000256" key="1">
    <source>
        <dbReference type="ARBA" id="ARBA00022723"/>
    </source>
</evidence>
<dbReference type="PANTHER" id="PTHR33823:SF4">
    <property type="entry name" value="GENERAL STRESS PROTEIN 16O"/>
    <property type="match status" value="1"/>
</dbReference>
<keyword evidence="2" id="KW-0863">Zinc-finger</keyword>
<dbReference type="AlphaFoldDB" id="A0A1G1WQY8"/>
<dbReference type="Gene3D" id="1.20.120.910">
    <property type="entry name" value="DksA, coiled-coil domain"/>
    <property type="match status" value="1"/>
</dbReference>
<evidence type="ECO:0000256" key="2">
    <source>
        <dbReference type="ARBA" id="ARBA00022771"/>
    </source>
</evidence>
<evidence type="ECO:0000313" key="6">
    <source>
        <dbReference type="EMBL" id="OGY30001.1"/>
    </source>
</evidence>
<feature type="domain" description="Zinc finger DksA/TraR C4-type" evidence="5">
    <location>
        <begin position="78"/>
        <end position="108"/>
    </location>
</feature>
<dbReference type="Pfam" id="PF01258">
    <property type="entry name" value="zf-dskA_traR"/>
    <property type="match status" value="1"/>
</dbReference>
<dbReference type="PANTHER" id="PTHR33823">
    <property type="entry name" value="RNA POLYMERASE-BINDING TRANSCRIPTION FACTOR DKSA-RELATED"/>
    <property type="match status" value="1"/>
</dbReference>